<evidence type="ECO:0000259" key="14">
    <source>
        <dbReference type="PROSITE" id="PS50885"/>
    </source>
</evidence>
<evidence type="ECO:0000256" key="5">
    <source>
        <dbReference type="ARBA" id="ARBA00022519"/>
    </source>
</evidence>
<dbReference type="InterPro" id="IPR003660">
    <property type="entry name" value="HAMP_dom"/>
</dbReference>
<evidence type="ECO:0000313" key="16">
    <source>
        <dbReference type="Proteomes" id="UP000632740"/>
    </source>
</evidence>
<keyword evidence="4" id="KW-0145">Chemotaxis</keyword>
<protein>
    <recommendedName>
        <fullName evidence="17">Methyl-accepting chemotaxis protein</fullName>
    </recommendedName>
</protein>
<dbReference type="PROSITE" id="PS50111">
    <property type="entry name" value="CHEMOTAXIS_TRANSDUC_2"/>
    <property type="match status" value="1"/>
</dbReference>
<evidence type="ECO:0000256" key="2">
    <source>
        <dbReference type="ARBA" id="ARBA00022475"/>
    </source>
</evidence>
<evidence type="ECO:0000256" key="1">
    <source>
        <dbReference type="ARBA" id="ARBA00004429"/>
    </source>
</evidence>
<dbReference type="Proteomes" id="UP000632740">
    <property type="component" value="Unassembled WGS sequence"/>
</dbReference>
<gene>
    <name evidence="15" type="ORF">Cch01nite_33710</name>
</gene>
<dbReference type="InterPro" id="IPR004089">
    <property type="entry name" value="MCPsignal_dom"/>
</dbReference>
<comment type="similarity">
    <text evidence="10">Belongs to the methyl-accepting chemotaxis (MCP) protein family.</text>
</comment>
<evidence type="ECO:0000256" key="12">
    <source>
        <dbReference type="SAM" id="Phobius"/>
    </source>
</evidence>
<evidence type="ECO:0008006" key="17">
    <source>
        <dbReference type="Google" id="ProtNLM"/>
    </source>
</evidence>
<keyword evidence="8 12" id="KW-0472">Membrane</keyword>
<dbReference type="RefSeq" id="WP_203757601.1">
    <property type="nucleotide sequence ID" value="NZ_BONK01000012.1"/>
</dbReference>
<evidence type="ECO:0000256" key="8">
    <source>
        <dbReference type="ARBA" id="ARBA00023136"/>
    </source>
</evidence>
<dbReference type="InterPro" id="IPR003122">
    <property type="entry name" value="Tar_rcpt_lig-bd"/>
</dbReference>
<comment type="subcellular location">
    <subcellularLocation>
        <location evidence="1">Cell inner membrane</location>
        <topology evidence="1">Multi-pass membrane protein</topology>
    </subcellularLocation>
</comment>
<dbReference type="PANTHER" id="PTHR32089">
    <property type="entry name" value="METHYL-ACCEPTING CHEMOTAXIS PROTEIN MCPB"/>
    <property type="match status" value="1"/>
</dbReference>
<name>A0A919P3H4_9CELL</name>
<evidence type="ECO:0000256" key="9">
    <source>
        <dbReference type="ARBA" id="ARBA00023224"/>
    </source>
</evidence>
<keyword evidence="9 11" id="KW-0807">Transducer</keyword>
<dbReference type="PRINTS" id="PR00260">
    <property type="entry name" value="CHEMTRNSDUCR"/>
</dbReference>
<evidence type="ECO:0000256" key="3">
    <source>
        <dbReference type="ARBA" id="ARBA00022481"/>
    </source>
</evidence>
<keyword evidence="5" id="KW-0997">Cell inner membrane</keyword>
<dbReference type="PANTHER" id="PTHR32089:SF112">
    <property type="entry name" value="LYSOZYME-LIKE PROTEIN-RELATED"/>
    <property type="match status" value="1"/>
</dbReference>
<evidence type="ECO:0000259" key="13">
    <source>
        <dbReference type="PROSITE" id="PS50111"/>
    </source>
</evidence>
<evidence type="ECO:0000256" key="11">
    <source>
        <dbReference type="PROSITE-ProRule" id="PRU00284"/>
    </source>
</evidence>
<reference evidence="15" key="1">
    <citation type="submission" date="2021-01" db="EMBL/GenBank/DDBJ databases">
        <title>Whole genome shotgun sequence of Cellulomonas chitinilytica NBRC 110799.</title>
        <authorList>
            <person name="Komaki H."/>
            <person name="Tamura T."/>
        </authorList>
    </citation>
    <scope>NUCLEOTIDE SEQUENCE</scope>
    <source>
        <strain evidence="15">NBRC 110799</strain>
    </source>
</reference>
<accession>A0A919P3H4</accession>
<comment type="caution">
    <text evidence="15">The sequence shown here is derived from an EMBL/GenBank/DDBJ whole genome shotgun (WGS) entry which is preliminary data.</text>
</comment>
<feature type="domain" description="Methyl-accepting transducer" evidence="13">
    <location>
        <begin position="282"/>
        <end position="511"/>
    </location>
</feature>
<dbReference type="GO" id="GO:0006935">
    <property type="term" value="P:chemotaxis"/>
    <property type="evidence" value="ECO:0007669"/>
    <property type="project" value="UniProtKB-KW"/>
</dbReference>
<keyword evidence="6 12" id="KW-0812">Transmembrane</keyword>
<dbReference type="EMBL" id="BONK01000012">
    <property type="protein sequence ID" value="GIG22647.1"/>
    <property type="molecule type" value="Genomic_DNA"/>
</dbReference>
<evidence type="ECO:0000256" key="7">
    <source>
        <dbReference type="ARBA" id="ARBA00022989"/>
    </source>
</evidence>
<evidence type="ECO:0000256" key="6">
    <source>
        <dbReference type="ARBA" id="ARBA00022692"/>
    </source>
</evidence>
<organism evidence="15 16">
    <name type="scientific">Cellulomonas chitinilytica</name>
    <dbReference type="NCBI Taxonomy" id="398759"/>
    <lineage>
        <taxon>Bacteria</taxon>
        <taxon>Bacillati</taxon>
        <taxon>Actinomycetota</taxon>
        <taxon>Actinomycetes</taxon>
        <taxon>Micrococcales</taxon>
        <taxon>Cellulomonadaceae</taxon>
        <taxon>Cellulomonas</taxon>
    </lineage>
</organism>
<evidence type="ECO:0000313" key="15">
    <source>
        <dbReference type="EMBL" id="GIG22647.1"/>
    </source>
</evidence>
<dbReference type="GO" id="GO:0005886">
    <property type="term" value="C:plasma membrane"/>
    <property type="evidence" value="ECO:0007669"/>
    <property type="project" value="UniProtKB-SubCell"/>
</dbReference>
<dbReference type="GO" id="GO:0007165">
    <property type="term" value="P:signal transduction"/>
    <property type="evidence" value="ECO:0007669"/>
    <property type="project" value="UniProtKB-KW"/>
</dbReference>
<dbReference type="Gene3D" id="1.10.287.950">
    <property type="entry name" value="Methyl-accepting chemotaxis protein"/>
    <property type="match status" value="1"/>
</dbReference>
<evidence type="ECO:0000256" key="4">
    <source>
        <dbReference type="ARBA" id="ARBA00022500"/>
    </source>
</evidence>
<dbReference type="SMART" id="SM00283">
    <property type="entry name" value="MA"/>
    <property type="match status" value="1"/>
</dbReference>
<proteinExistence type="inferred from homology"/>
<dbReference type="PROSITE" id="PS50885">
    <property type="entry name" value="HAMP"/>
    <property type="match status" value="1"/>
</dbReference>
<evidence type="ECO:0000256" key="10">
    <source>
        <dbReference type="ARBA" id="ARBA00029447"/>
    </source>
</evidence>
<dbReference type="GO" id="GO:0004888">
    <property type="term" value="F:transmembrane signaling receptor activity"/>
    <property type="evidence" value="ECO:0007669"/>
    <property type="project" value="InterPro"/>
</dbReference>
<dbReference type="Pfam" id="PF00015">
    <property type="entry name" value="MCPsignal"/>
    <property type="match status" value="1"/>
</dbReference>
<keyword evidence="2" id="KW-1003">Cell membrane</keyword>
<sequence>MSKTSRESGGGRRFAFANLGVQTKILALLGLMAVVAAGSGAFAYVSLNRASQDVKDLAEIQNHVSSLRDEIDAGQLNARLIVAQLAAINNKALEQEWVNKQDENDAAMETAMAAYAKTDAAHGSAAWKAFVTDYESWIAIRDKSLVPPALKDDTTAYNINVKTLSQPAVDLVSADIETVQEETNASVSAVADAATGRATQAGLILAGSIVLGLAVALFLGIKMSAGIRNSVWGVCRALNAMAIGDFTMNVPNSSRDEMGQMADALAKAQRGVRQTLKGVVQTAEDVAAAAEQLSAASSQVSAGSDETSVQAGVVAAAAEQVSRNVQAVAAGAEQMGASIREIAQNATEAAKVAQAATGAASTANDSVSRLGSSSQEIGKVVKLITSIAEQTNLLALNATIEAARAGEAGKGFAVVAGEVKELASETAKATEDIARRVEAIQQDTTGAVAAIGEIGAIIASINDYQLTIASAVEEQTATTNEMSRGVIEAATGSGEIATNITGVATSAATSSQVLTQMGDSVAELARMSNDLRERVASFTY</sequence>
<dbReference type="AlphaFoldDB" id="A0A919P3H4"/>
<feature type="domain" description="HAMP" evidence="14">
    <location>
        <begin position="236"/>
        <end position="277"/>
    </location>
</feature>
<feature type="transmembrane region" description="Helical" evidence="12">
    <location>
        <begin position="201"/>
        <end position="221"/>
    </location>
</feature>
<dbReference type="CDD" id="cd06225">
    <property type="entry name" value="HAMP"/>
    <property type="match status" value="1"/>
</dbReference>
<dbReference type="Pfam" id="PF02203">
    <property type="entry name" value="TarH"/>
    <property type="match status" value="1"/>
</dbReference>
<dbReference type="SUPFAM" id="SSF58104">
    <property type="entry name" value="Methyl-accepting chemotaxis protein (MCP) signaling domain"/>
    <property type="match status" value="1"/>
</dbReference>
<keyword evidence="7 12" id="KW-1133">Transmembrane helix</keyword>
<keyword evidence="3" id="KW-0488">Methylation</keyword>
<dbReference type="InterPro" id="IPR004090">
    <property type="entry name" value="Chemotax_Me-accpt_rcpt"/>
</dbReference>
<keyword evidence="16" id="KW-1185">Reference proteome</keyword>